<dbReference type="Pfam" id="PF11276">
    <property type="entry name" value="DUF3078"/>
    <property type="match status" value="1"/>
</dbReference>
<sequence length="293" mass="33619">MNFKKSAYILLCFLFCLSGFEGMSMQEQDSTKKWALKNSIIFSSEQTALSNWSAGGYSSLSFSAFYKGFYNYKRGKNQWDNSIELAYGLLRQDVTGKGLMDKGNIFQKSDDKIELNSIFGRQLYKYWNYSGLLNMKSQFDEGFKDSVLVSAPFSPMTFTTSVGFEYKRKSFSLLLSFLTGKTVVVCDNRLKGSSLFGFSEPNQSVYFSVGPYIKFFYQKDIFKNVNLLAKLDFYFDYSKPSILDTDISAEIFLNLKVTKYLTAFISLQAIMDKDFNSTLQYKERMGISIPLNF</sequence>
<gene>
    <name evidence="2" type="ORF">IAC47_01965</name>
</gene>
<proteinExistence type="predicted"/>
<dbReference type="AlphaFoldDB" id="A0A9D1RI63"/>
<reference evidence="2" key="1">
    <citation type="journal article" date="2021" name="PeerJ">
        <title>Extensive microbial diversity within the chicken gut microbiome revealed by metagenomics and culture.</title>
        <authorList>
            <person name="Gilroy R."/>
            <person name="Ravi A."/>
            <person name="Getino M."/>
            <person name="Pursley I."/>
            <person name="Horton D.L."/>
            <person name="Alikhan N.F."/>
            <person name="Baker D."/>
            <person name="Gharbi K."/>
            <person name="Hall N."/>
            <person name="Watson M."/>
            <person name="Adriaenssens E.M."/>
            <person name="Foster-Nyarko E."/>
            <person name="Jarju S."/>
            <person name="Secka A."/>
            <person name="Antonio M."/>
            <person name="Oren A."/>
            <person name="Chaudhuri R.R."/>
            <person name="La Ragione R."/>
            <person name="Hildebrand F."/>
            <person name="Pallen M.J."/>
        </authorList>
    </citation>
    <scope>NUCLEOTIDE SEQUENCE</scope>
    <source>
        <strain evidence="2">Gambia16-930</strain>
    </source>
</reference>
<dbReference type="EMBL" id="DXGG01000069">
    <property type="protein sequence ID" value="HIW87026.1"/>
    <property type="molecule type" value="Genomic_DNA"/>
</dbReference>
<organism evidence="2 3">
    <name type="scientific">Candidatus Onthomorpha intestinigallinarum</name>
    <dbReference type="NCBI Taxonomy" id="2840880"/>
    <lineage>
        <taxon>Bacteria</taxon>
        <taxon>Pseudomonadati</taxon>
        <taxon>Bacteroidota</taxon>
        <taxon>Bacteroidia</taxon>
        <taxon>Bacteroidales</taxon>
        <taxon>Candidatus Onthomorpha</taxon>
    </lineage>
</organism>
<accession>A0A9D1RI63</accession>
<dbReference type="InterPro" id="IPR021428">
    <property type="entry name" value="DUF3078"/>
</dbReference>
<name>A0A9D1RI63_9BACT</name>
<comment type="caution">
    <text evidence="2">The sequence shown here is derived from an EMBL/GenBank/DDBJ whole genome shotgun (WGS) entry which is preliminary data.</text>
</comment>
<feature type="chain" id="PRO_5039698929" evidence="1">
    <location>
        <begin position="22"/>
        <end position="293"/>
    </location>
</feature>
<reference evidence="2" key="2">
    <citation type="submission" date="2021-04" db="EMBL/GenBank/DDBJ databases">
        <authorList>
            <person name="Gilroy R."/>
        </authorList>
    </citation>
    <scope>NUCLEOTIDE SEQUENCE</scope>
    <source>
        <strain evidence="2">Gambia16-930</strain>
    </source>
</reference>
<evidence type="ECO:0000256" key="1">
    <source>
        <dbReference type="SAM" id="SignalP"/>
    </source>
</evidence>
<evidence type="ECO:0000313" key="3">
    <source>
        <dbReference type="Proteomes" id="UP000824267"/>
    </source>
</evidence>
<feature type="signal peptide" evidence="1">
    <location>
        <begin position="1"/>
        <end position="21"/>
    </location>
</feature>
<evidence type="ECO:0000313" key="2">
    <source>
        <dbReference type="EMBL" id="HIW87026.1"/>
    </source>
</evidence>
<dbReference type="Proteomes" id="UP000824267">
    <property type="component" value="Unassembled WGS sequence"/>
</dbReference>
<protein>
    <submittedName>
        <fullName evidence="2">DUF3078 domain-containing protein</fullName>
    </submittedName>
</protein>
<keyword evidence="1" id="KW-0732">Signal</keyword>